<sequence length="41" mass="4619">MLIPSAVSSKSWNLMFDPVKAAGAYELVEQERFALDTRLHP</sequence>
<evidence type="ECO:0000313" key="1">
    <source>
        <dbReference type="EMBL" id="ANC50638.1"/>
    </source>
</evidence>
<name>A0A160HUN7_9SPHN</name>
<protein>
    <submittedName>
        <fullName evidence="1">Uncharacterized protein</fullName>
    </submittedName>
</protein>
<evidence type="ECO:0000313" key="2">
    <source>
        <dbReference type="Proteomes" id="UP000059113"/>
    </source>
</evidence>
<dbReference type="EMBL" id="CP015441">
    <property type="protein sequence ID" value="ANC50638.1"/>
    <property type="molecule type" value="Genomic_DNA"/>
</dbReference>
<reference evidence="1 2" key="1">
    <citation type="submission" date="2016-04" db="EMBL/GenBank/DDBJ databases">
        <title>The complete genome sequence of Erythrobacter atlanticus s21-N3.</title>
        <authorList>
            <person name="Wang W."/>
            <person name="Wang L."/>
            <person name="Zhuang L."/>
            <person name="Shao Z."/>
        </authorList>
    </citation>
    <scope>NUCLEOTIDE SEQUENCE [LARGE SCALE GENOMIC DNA]</scope>
    <source>
        <strain evidence="2">s21-N3</strain>
        <plasmid evidence="2">Plasmid</plasmid>
    </source>
</reference>
<proteinExistence type="predicted"/>
<keyword evidence="2" id="KW-1185">Reference proteome</keyword>
<accession>A0A160HUN7</accession>
<dbReference type="AlphaFoldDB" id="A0A160HUN7"/>
<keyword evidence="1" id="KW-0614">Plasmid</keyword>
<organism evidence="1 2">
    <name type="scientific">Aurantiacibacter atlanticus</name>
    <dbReference type="NCBI Taxonomy" id="1648404"/>
    <lineage>
        <taxon>Bacteria</taxon>
        <taxon>Pseudomonadati</taxon>
        <taxon>Pseudomonadota</taxon>
        <taxon>Alphaproteobacteria</taxon>
        <taxon>Sphingomonadales</taxon>
        <taxon>Erythrobacteraceae</taxon>
        <taxon>Aurantiacibacter</taxon>
    </lineage>
</organism>
<dbReference type="KEGG" id="ery:CP97_14948"/>
<geneLocation type="plasmid" evidence="2"/>
<dbReference type="Proteomes" id="UP000059113">
    <property type="component" value="Plasmid"/>
</dbReference>
<gene>
    <name evidence="1" type="ORF">CP97_14948</name>
</gene>